<dbReference type="AlphaFoldDB" id="A0A9X4B477"/>
<sequence>MNCSKIIEILDENFLTEIEELKKEDGIFLVKFFLDFDEDVLKAARSYSNEESDYEEESIQWYKEYFIPYLYEYGNDEVVDIIEEIVEELEISGEVMAFQIDSVNCESIQFMALFTEEDSDLSIEDVAKEFIC</sequence>
<reference evidence="1" key="1">
    <citation type="submission" date="2022-05" db="EMBL/GenBank/DDBJ databases">
        <title>Draft genome sequence of Clostridium tertium strain CP3 isolated from Peru.</title>
        <authorList>
            <person name="Hurtado R."/>
            <person name="Lima L."/>
            <person name="Sousa T."/>
            <person name="Jaiswal A.K."/>
            <person name="Tiwari S."/>
            <person name="Maturrano L."/>
            <person name="Brenig B."/>
            <person name="Azevedo V."/>
        </authorList>
    </citation>
    <scope>NUCLEOTIDE SEQUENCE</scope>
    <source>
        <strain evidence="1">CP3</strain>
    </source>
</reference>
<dbReference type="EMBL" id="JAMRYU010000029">
    <property type="protein sequence ID" value="MDC4242361.1"/>
    <property type="molecule type" value="Genomic_DNA"/>
</dbReference>
<dbReference type="Proteomes" id="UP001141183">
    <property type="component" value="Unassembled WGS sequence"/>
</dbReference>
<name>A0A9X4B477_9CLOT</name>
<dbReference type="RefSeq" id="WP_008679685.1">
    <property type="nucleotide sequence ID" value="NZ_CABKOG010000003.1"/>
</dbReference>
<evidence type="ECO:0000313" key="1">
    <source>
        <dbReference type="EMBL" id="MDC4242361.1"/>
    </source>
</evidence>
<organism evidence="1 2">
    <name type="scientific">Clostridium tertium</name>
    <dbReference type="NCBI Taxonomy" id="1559"/>
    <lineage>
        <taxon>Bacteria</taxon>
        <taxon>Bacillati</taxon>
        <taxon>Bacillota</taxon>
        <taxon>Clostridia</taxon>
        <taxon>Eubacteriales</taxon>
        <taxon>Clostridiaceae</taxon>
        <taxon>Clostridium</taxon>
    </lineage>
</organism>
<accession>A0A9X4B477</accession>
<keyword evidence="2" id="KW-1185">Reference proteome</keyword>
<comment type="caution">
    <text evidence="1">The sequence shown here is derived from an EMBL/GenBank/DDBJ whole genome shotgun (WGS) entry which is preliminary data.</text>
</comment>
<evidence type="ECO:0000313" key="2">
    <source>
        <dbReference type="Proteomes" id="UP001141183"/>
    </source>
</evidence>
<gene>
    <name evidence="1" type="ORF">NE398_19710</name>
</gene>
<proteinExistence type="predicted"/>
<protein>
    <submittedName>
        <fullName evidence="1">Uncharacterized protein</fullName>
    </submittedName>
</protein>